<evidence type="ECO:0000313" key="2">
    <source>
        <dbReference type="EMBL" id="MFC5062965.1"/>
    </source>
</evidence>
<gene>
    <name evidence="2" type="ORF">ACFPBZ_12175</name>
</gene>
<dbReference type="EMBL" id="JBHSIV010000010">
    <property type="protein sequence ID" value="MFC5062965.1"/>
    <property type="molecule type" value="Genomic_DNA"/>
</dbReference>
<dbReference type="Proteomes" id="UP001595947">
    <property type="component" value="Unassembled WGS sequence"/>
</dbReference>
<comment type="caution">
    <text evidence="2">The sequence shown here is derived from an EMBL/GenBank/DDBJ whole genome shotgun (WGS) entry which is preliminary data.</text>
</comment>
<protein>
    <submittedName>
        <fullName evidence="2">Uncharacterized protein</fullName>
    </submittedName>
</protein>
<dbReference type="RefSeq" id="WP_378036310.1">
    <property type="nucleotide sequence ID" value="NZ_JBHSIV010000010.1"/>
</dbReference>
<organism evidence="2 3">
    <name type="scientific">Actinomycetospora atypica</name>
    <dbReference type="NCBI Taxonomy" id="1290095"/>
    <lineage>
        <taxon>Bacteria</taxon>
        <taxon>Bacillati</taxon>
        <taxon>Actinomycetota</taxon>
        <taxon>Actinomycetes</taxon>
        <taxon>Pseudonocardiales</taxon>
        <taxon>Pseudonocardiaceae</taxon>
        <taxon>Actinomycetospora</taxon>
    </lineage>
</organism>
<evidence type="ECO:0000256" key="1">
    <source>
        <dbReference type="SAM" id="MobiDB-lite"/>
    </source>
</evidence>
<sequence length="65" mass="7311">MSSYRESATPIFDEVDRRWRKVDDTDETDAGDPEGTPSMLSFSGAHRAPAAPPRRETGPRHALRR</sequence>
<reference evidence="3" key="1">
    <citation type="journal article" date="2019" name="Int. J. Syst. Evol. Microbiol.">
        <title>The Global Catalogue of Microorganisms (GCM) 10K type strain sequencing project: providing services to taxonomists for standard genome sequencing and annotation.</title>
        <authorList>
            <consortium name="The Broad Institute Genomics Platform"/>
            <consortium name="The Broad Institute Genome Sequencing Center for Infectious Disease"/>
            <person name="Wu L."/>
            <person name="Ma J."/>
        </authorList>
    </citation>
    <scope>NUCLEOTIDE SEQUENCE [LARGE SCALE GENOMIC DNA]</scope>
    <source>
        <strain evidence="3">CGMCC 4.7093</strain>
    </source>
</reference>
<evidence type="ECO:0000313" key="3">
    <source>
        <dbReference type="Proteomes" id="UP001595947"/>
    </source>
</evidence>
<name>A0ABV9YN39_9PSEU</name>
<proteinExistence type="predicted"/>
<feature type="compositionally biased region" description="Basic and acidic residues" evidence="1">
    <location>
        <begin position="14"/>
        <end position="23"/>
    </location>
</feature>
<feature type="region of interest" description="Disordered" evidence="1">
    <location>
        <begin position="1"/>
        <end position="65"/>
    </location>
</feature>
<keyword evidence="3" id="KW-1185">Reference proteome</keyword>
<accession>A0ABV9YN39</accession>